<keyword evidence="3" id="KW-1185">Reference proteome</keyword>
<evidence type="ECO:0000313" key="3">
    <source>
        <dbReference type="Proteomes" id="UP001187192"/>
    </source>
</evidence>
<gene>
    <name evidence="2" type="ORF">TIFTF001_049854</name>
</gene>
<reference evidence="2" key="1">
    <citation type="submission" date="2023-07" db="EMBL/GenBank/DDBJ databases">
        <title>draft genome sequence of fig (Ficus carica).</title>
        <authorList>
            <person name="Takahashi T."/>
            <person name="Nishimura K."/>
        </authorList>
    </citation>
    <scope>NUCLEOTIDE SEQUENCE</scope>
</reference>
<comment type="caution">
    <text evidence="2">The sequence shown here is derived from an EMBL/GenBank/DDBJ whole genome shotgun (WGS) entry which is preliminary data.</text>
</comment>
<sequence>MEPKAKVSSGPPSLVFPLSDKGGDPLQAENDSESRTSQCTSKPTSKSDRKAKPFLPIQVSEAAPISNHAWTLYARGKRSHFHPAPWAIHQHSFPYGTKTDCKSLAF</sequence>
<name>A0AA87YTU4_FICCA</name>
<accession>A0AA87YTU4</accession>
<organism evidence="2 3">
    <name type="scientific">Ficus carica</name>
    <name type="common">Common fig</name>
    <dbReference type="NCBI Taxonomy" id="3494"/>
    <lineage>
        <taxon>Eukaryota</taxon>
        <taxon>Viridiplantae</taxon>
        <taxon>Streptophyta</taxon>
        <taxon>Embryophyta</taxon>
        <taxon>Tracheophyta</taxon>
        <taxon>Spermatophyta</taxon>
        <taxon>Magnoliopsida</taxon>
        <taxon>eudicotyledons</taxon>
        <taxon>Gunneridae</taxon>
        <taxon>Pentapetalae</taxon>
        <taxon>rosids</taxon>
        <taxon>fabids</taxon>
        <taxon>Rosales</taxon>
        <taxon>Moraceae</taxon>
        <taxon>Ficeae</taxon>
        <taxon>Ficus</taxon>
    </lineage>
</organism>
<proteinExistence type="predicted"/>
<dbReference type="Proteomes" id="UP001187192">
    <property type="component" value="Unassembled WGS sequence"/>
</dbReference>
<dbReference type="AlphaFoldDB" id="A0AA87YTU4"/>
<feature type="compositionally biased region" description="Polar residues" evidence="1">
    <location>
        <begin position="35"/>
        <end position="44"/>
    </location>
</feature>
<feature type="region of interest" description="Disordered" evidence="1">
    <location>
        <begin position="1"/>
        <end position="53"/>
    </location>
</feature>
<dbReference type="EMBL" id="BTGU01007505">
    <property type="protein sequence ID" value="GMN18769.1"/>
    <property type="molecule type" value="Genomic_DNA"/>
</dbReference>
<evidence type="ECO:0000256" key="1">
    <source>
        <dbReference type="SAM" id="MobiDB-lite"/>
    </source>
</evidence>
<protein>
    <submittedName>
        <fullName evidence="2">Uncharacterized protein</fullName>
    </submittedName>
</protein>
<evidence type="ECO:0000313" key="2">
    <source>
        <dbReference type="EMBL" id="GMN18769.1"/>
    </source>
</evidence>